<comment type="caution">
    <text evidence="3">The sequence shown here is derived from an EMBL/GenBank/DDBJ whole genome shotgun (WGS) entry which is preliminary data.</text>
</comment>
<dbReference type="SMR" id="A0A7I8XGJ6"/>
<sequence length="108" mass="11942">MHLGKQSTLENGAIFIAERVSLALPVCAAVLFFLVMANLLKTSFTDPGIIPRATNKEVIEQERLFKIGVKMPKNWLNFPTKGAGIRSDKKRSRSLPSEESGVAEWLVS</sequence>
<evidence type="ECO:0000256" key="1">
    <source>
        <dbReference type="SAM" id="MobiDB-lite"/>
    </source>
</evidence>
<evidence type="ECO:0000256" key="2">
    <source>
        <dbReference type="SAM" id="Phobius"/>
    </source>
</evidence>
<reference evidence="3" key="1">
    <citation type="submission" date="2020-09" db="EMBL/GenBank/DDBJ databases">
        <authorList>
            <person name="Kikuchi T."/>
        </authorList>
    </citation>
    <scope>NUCLEOTIDE SEQUENCE</scope>
    <source>
        <strain evidence="3">Ka4C1</strain>
    </source>
</reference>
<proteinExistence type="predicted"/>
<feature type="region of interest" description="Disordered" evidence="1">
    <location>
        <begin position="82"/>
        <end position="108"/>
    </location>
</feature>
<gene>
    <name evidence="3" type="ORF">BXYJ_LOCUS732</name>
</gene>
<dbReference type="Proteomes" id="UP000582659">
    <property type="component" value="Unassembled WGS sequence"/>
</dbReference>
<accession>A0A7I8XGJ6</accession>
<evidence type="ECO:0000313" key="3">
    <source>
        <dbReference type="EMBL" id="CAD5208496.1"/>
    </source>
</evidence>
<feature type="transmembrane region" description="Helical" evidence="2">
    <location>
        <begin position="20"/>
        <end position="40"/>
    </location>
</feature>
<dbReference type="EMBL" id="CAJFDI010000001">
    <property type="protein sequence ID" value="CAD5208496.1"/>
    <property type="molecule type" value="Genomic_DNA"/>
</dbReference>
<dbReference type="EMBL" id="CAJFCV020000001">
    <property type="protein sequence ID" value="CAG9081729.1"/>
    <property type="molecule type" value="Genomic_DNA"/>
</dbReference>
<protein>
    <submittedName>
        <fullName evidence="3">(pine wood nematode) hypothetical protein</fullName>
    </submittedName>
</protein>
<dbReference type="OrthoDB" id="4096362at2759"/>
<dbReference type="AlphaFoldDB" id="A0A7I8XGJ6"/>
<keyword evidence="2" id="KW-0472">Membrane</keyword>
<keyword evidence="2" id="KW-1133">Transmembrane helix</keyword>
<organism evidence="3 4">
    <name type="scientific">Bursaphelenchus xylophilus</name>
    <name type="common">Pinewood nematode worm</name>
    <name type="synonym">Aphelenchoides xylophilus</name>
    <dbReference type="NCBI Taxonomy" id="6326"/>
    <lineage>
        <taxon>Eukaryota</taxon>
        <taxon>Metazoa</taxon>
        <taxon>Ecdysozoa</taxon>
        <taxon>Nematoda</taxon>
        <taxon>Chromadorea</taxon>
        <taxon>Rhabditida</taxon>
        <taxon>Tylenchina</taxon>
        <taxon>Tylenchomorpha</taxon>
        <taxon>Aphelenchoidea</taxon>
        <taxon>Aphelenchoididae</taxon>
        <taxon>Bursaphelenchus</taxon>
    </lineage>
</organism>
<evidence type="ECO:0000313" key="4">
    <source>
        <dbReference type="Proteomes" id="UP000659654"/>
    </source>
</evidence>
<name>A0A7I8XGJ6_BURXY</name>
<keyword evidence="4" id="KW-1185">Reference proteome</keyword>
<dbReference type="Proteomes" id="UP000659654">
    <property type="component" value="Unassembled WGS sequence"/>
</dbReference>
<keyword evidence="2" id="KW-0812">Transmembrane</keyword>